<evidence type="ECO:0000313" key="2">
    <source>
        <dbReference type="Proteomes" id="UP000828390"/>
    </source>
</evidence>
<comment type="caution">
    <text evidence="1">The sequence shown here is derived from an EMBL/GenBank/DDBJ whole genome shotgun (WGS) entry which is preliminary data.</text>
</comment>
<organism evidence="1 2">
    <name type="scientific">Dreissena polymorpha</name>
    <name type="common">Zebra mussel</name>
    <name type="synonym">Mytilus polymorpha</name>
    <dbReference type="NCBI Taxonomy" id="45954"/>
    <lineage>
        <taxon>Eukaryota</taxon>
        <taxon>Metazoa</taxon>
        <taxon>Spiralia</taxon>
        <taxon>Lophotrochozoa</taxon>
        <taxon>Mollusca</taxon>
        <taxon>Bivalvia</taxon>
        <taxon>Autobranchia</taxon>
        <taxon>Heteroconchia</taxon>
        <taxon>Euheterodonta</taxon>
        <taxon>Imparidentia</taxon>
        <taxon>Neoheterodontei</taxon>
        <taxon>Myida</taxon>
        <taxon>Dreissenoidea</taxon>
        <taxon>Dreissenidae</taxon>
        <taxon>Dreissena</taxon>
    </lineage>
</organism>
<dbReference type="Proteomes" id="UP000828390">
    <property type="component" value="Unassembled WGS sequence"/>
</dbReference>
<protein>
    <submittedName>
        <fullName evidence="1">Uncharacterized protein</fullName>
    </submittedName>
</protein>
<reference evidence="1" key="2">
    <citation type="submission" date="2020-11" db="EMBL/GenBank/DDBJ databases">
        <authorList>
            <person name="McCartney M.A."/>
            <person name="Auch B."/>
            <person name="Kono T."/>
            <person name="Mallez S."/>
            <person name="Becker A."/>
            <person name="Gohl D.M."/>
            <person name="Silverstein K.A.T."/>
            <person name="Koren S."/>
            <person name="Bechman K.B."/>
            <person name="Herman A."/>
            <person name="Abrahante J.E."/>
            <person name="Garbe J."/>
        </authorList>
    </citation>
    <scope>NUCLEOTIDE SEQUENCE</scope>
    <source>
        <strain evidence="1">Duluth1</strain>
        <tissue evidence="1">Whole animal</tissue>
    </source>
</reference>
<proteinExistence type="predicted"/>
<gene>
    <name evidence="1" type="ORF">DPMN_166425</name>
</gene>
<sequence>MEVTVTNSGRVGCQEMAYREVGQCATMLLVSDDRQTVIPPTDDDFYHAVIEVDVVVLK</sequence>
<accession>A0A9D4EWU9</accession>
<keyword evidence="2" id="KW-1185">Reference proteome</keyword>
<evidence type="ECO:0000313" key="1">
    <source>
        <dbReference type="EMBL" id="KAH3788289.1"/>
    </source>
</evidence>
<name>A0A9D4EWU9_DREPO</name>
<dbReference type="EMBL" id="JAIWYP010000008">
    <property type="protein sequence ID" value="KAH3788289.1"/>
    <property type="molecule type" value="Genomic_DNA"/>
</dbReference>
<dbReference type="AlphaFoldDB" id="A0A9D4EWU9"/>
<reference evidence="1" key="1">
    <citation type="journal article" date="2019" name="bioRxiv">
        <title>The Genome of the Zebra Mussel, Dreissena polymorpha: A Resource for Invasive Species Research.</title>
        <authorList>
            <person name="McCartney M.A."/>
            <person name="Auch B."/>
            <person name="Kono T."/>
            <person name="Mallez S."/>
            <person name="Zhang Y."/>
            <person name="Obille A."/>
            <person name="Becker A."/>
            <person name="Abrahante J.E."/>
            <person name="Garbe J."/>
            <person name="Badalamenti J.P."/>
            <person name="Herman A."/>
            <person name="Mangelson H."/>
            <person name="Liachko I."/>
            <person name="Sullivan S."/>
            <person name="Sone E.D."/>
            <person name="Koren S."/>
            <person name="Silverstein K.A.T."/>
            <person name="Beckman K.B."/>
            <person name="Gohl D.M."/>
        </authorList>
    </citation>
    <scope>NUCLEOTIDE SEQUENCE</scope>
    <source>
        <strain evidence="1">Duluth1</strain>
        <tissue evidence="1">Whole animal</tissue>
    </source>
</reference>